<dbReference type="GO" id="GO:0005634">
    <property type="term" value="C:nucleus"/>
    <property type="evidence" value="ECO:0007669"/>
    <property type="project" value="UniProtKB-SubCell"/>
</dbReference>
<dbReference type="PROSITE" id="PS51005">
    <property type="entry name" value="NAC"/>
    <property type="match status" value="1"/>
</dbReference>
<dbReference type="KEGG" id="dzi:111287549"/>
<feature type="region of interest" description="Disordered" evidence="6">
    <location>
        <begin position="113"/>
        <end position="134"/>
    </location>
</feature>
<dbReference type="Gene3D" id="2.170.150.80">
    <property type="entry name" value="NAC domain"/>
    <property type="match status" value="1"/>
</dbReference>
<keyword evidence="8" id="KW-1185">Reference proteome</keyword>
<organism evidence="8 9">
    <name type="scientific">Durio zibethinus</name>
    <name type="common">Durian</name>
    <dbReference type="NCBI Taxonomy" id="66656"/>
    <lineage>
        <taxon>Eukaryota</taxon>
        <taxon>Viridiplantae</taxon>
        <taxon>Streptophyta</taxon>
        <taxon>Embryophyta</taxon>
        <taxon>Tracheophyta</taxon>
        <taxon>Spermatophyta</taxon>
        <taxon>Magnoliopsida</taxon>
        <taxon>eudicotyledons</taxon>
        <taxon>Gunneridae</taxon>
        <taxon>Pentapetalae</taxon>
        <taxon>rosids</taxon>
        <taxon>malvids</taxon>
        <taxon>Malvales</taxon>
        <taxon>Malvaceae</taxon>
        <taxon>Helicteroideae</taxon>
        <taxon>Durio</taxon>
    </lineage>
</organism>
<evidence type="ECO:0000256" key="2">
    <source>
        <dbReference type="ARBA" id="ARBA00023015"/>
    </source>
</evidence>
<dbReference type="Pfam" id="PF02365">
    <property type="entry name" value="NAM"/>
    <property type="match status" value="1"/>
</dbReference>
<gene>
    <name evidence="9" type="primary">LOC111287549</name>
</gene>
<feature type="domain" description="NAC" evidence="7">
    <location>
        <begin position="3"/>
        <end position="174"/>
    </location>
</feature>
<dbReference type="InterPro" id="IPR003441">
    <property type="entry name" value="NAC-dom"/>
</dbReference>
<name>A0A6P5Y0B9_DURZI</name>
<dbReference type="InterPro" id="IPR036093">
    <property type="entry name" value="NAC_dom_sf"/>
</dbReference>
<feature type="region of interest" description="Disordered" evidence="6">
    <location>
        <begin position="222"/>
        <end position="242"/>
    </location>
</feature>
<dbReference type="OrthoDB" id="1000462at2759"/>
<evidence type="ECO:0000256" key="3">
    <source>
        <dbReference type="ARBA" id="ARBA00023125"/>
    </source>
</evidence>
<evidence type="ECO:0000313" key="9">
    <source>
        <dbReference type="RefSeq" id="XP_022733907.1"/>
    </source>
</evidence>
<evidence type="ECO:0000256" key="4">
    <source>
        <dbReference type="ARBA" id="ARBA00023163"/>
    </source>
</evidence>
<evidence type="ECO:0000256" key="6">
    <source>
        <dbReference type="SAM" id="MobiDB-lite"/>
    </source>
</evidence>
<proteinExistence type="predicted"/>
<protein>
    <submittedName>
        <fullName evidence="9">NAC domain-containing protein 14-like</fullName>
    </submittedName>
</protein>
<evidence type="ECO:0000313" key="8">
    <source>
        <dbReference type="Proteomes" id="UP000515121"/>
    </source>
</evidence>
<evidence type="ECO:0000256" key="5">
    <source>
        <dbReference type="ARBA" id="ARBA00023242"/>
    </source>
</evidence>
<dbReference type="PANTHER" id="PTHR31989">
    <property type="entry name" value="NAC DOMAIN-CONTAINING PROTEIN 82-RELATED"/>
    <property type="match status" value="1"/>
</dbReference>
<dbReference type="AlphaFoldDB" id="A0A6P5Y0B9"/>
<evidence type="ECO:0000256" key="1">
    <source>
        <dbReference type="ARBA" id="ARBA00004123"/>
    </source>
</evidence>
<comment type="subcellular location">
    <subcellularLocation>
        <location evidence="1">Nucleus</location>
    </subcellularLocation>
</comment>
<sequence>MNDIKGYGFRPSDEELIGYLEDITFGHDSLVQYITQLKDICEFQPWELPGLSVLQPGCREWYFIYSLNHKYQRGNLIKRVTKEGYWKSTGRRRKVLASDTKAEIGSKRSLVFHEGRPKGTSTKKNKTMNENNKDKTKCRCYNRNKAVWVMHEYQLNTATPPNQTTFFLGKLMKRSEDASISNNKGASNHDLPSDLRNQVAKDTTTPEGQFDSNKPLVEVEASGGVQNQSSTNEQDNGAQNDETSYQHDFVDKNEVSNLASNSRNYATVDAISRDSVDVRGLLITQPESPTGSAVVQNQFSTSEHGNPSQNFTYLEARSNQHGIVAEIESSNLLASFENIYPTDSSDYDLCNIDELLAMIDTPDNCSVFQNQSSTNEQDAKTRNSLPP</sequence>
<reference evidence="9" key="1">
    <citation type="submission" date="2025-08" db="UniProtKB">
        <authorList>
            <consortium name="RefSeq"/>
        </authorList>
    </citation>
    <scope>IDENTIFICATION</scope>
    <source>
        <tissue evidence="9">Fruit stalk</tissue>
    </source>
</reference>
<dbReference type="SUPFAM" id="SSF101941">
    <property type="entry name" value="NAC domain"/>
    <property type="match status" value="1"/>
</dbReference>
<dbReference type="RefSeq" id="XP_022733907.1">
    <property type="nucleotide sequence ID" value="XM_022878172.1"/>
</dbReference>
<keyword evidence="2" id="KW-0805">Transcription regulation</keyword>
<keyword evidence="5" id="KW-0539">Nucleus</keyword>
<keyword evidence="4" id="KW-0804">Transcription</keyword>
<evidence type="ECO:0000259" key="7">
    <source>
        <dbReference type="PROSITE" id="PS51005"/>
    </source>
</evidence>
<dbReference type="GO" id="GO:0006355">
    <property type="term" value="P:regulation of DNA-templated transcription"/>
    <property type="evidence" value="ECO:0007669"/>
    <property type="project" value="InterPro"/>
</dbReference>
<dbReference type="GeneID" id="111287549"/>
<dbReference type="GO" id="GO:0003677">
    <property type="term" value="F:DNA binding"/>
    <property type="evidence" value="ECO:0007669"/>
    <property type="project" value="UniProtKB-KW"/>
</dbReference>
<keyword evidence="3" id="KW-0238">DNA-binding</keyword>
<accession>A0A6P5Y0B9</accession>
<dbReference type="Proteomes" id="UP000515121">
    <property type="component" value="Unplaced"/>
</dbReference>
<feature type="compositionally biased region" description="Polar residues" evidence="6">
    <location>
        <begin position="224"/>
        <end position="242"/>
    </location>
</feature>